<comment type="similarity">
    <text evidence="2 7">Belongs to the major facilitator superfamily. Sugar transporter (TC 2.A.1.1) family.</text>
</comment>
<feature type="transmembrane region" description="Helical" evidence="8">
    <location>
        <begin position="377"/>
        <end position="400"/>
    </location>
</feature>
<dbReference type="PROSITE" id="PS50850">
    <property type="entry name" value="MFS"/>
    <property type="match status" value="1"/>
</dbReference>
<dbReference type="SUPFAM" id="SSF103473">
    <property type="entry name" value="MFS general substrate transporter"/>
    <property type="match status" value="1"/>
</dbReference>
<feature type="transmembrane region" description="Helical" evidence="8">
    <location>
        <begin position="288"/>
        <end position="306"/>
    </location>
</feature>
<dbReference type="InterPro" id="IPR003663">
    <property type="entry name" value="Sugar/inositol_transpt"/>
</dbReference>
<accession>A0AAX1NDP0</accession>
<keyword evidence="6 8" id="KW-0472">Membrane</keyword>
<evidence type="ECO:0000256" key="8">
    <source>
        <dbReference type="SAM" id="Phobius"/>
    </source>
</evidence>
<dbReference type="InterPro" id="IPR020846">
    <property type="entry name" value="MFS_dom"/>
</dbReference>
<proteinExistence type="inferred from homology"/>
<evidence type="ECO:0000256" key="2">
    <source>
        <dbReference type="ARBA" id="ARBA00010992"/>
    </source>
</evidence>
<keyword evidence="3 7" id="KW-0813">Transport</keyword>
<dbReference type="PROSITE" id="PS00216">
    <property type="entry name" value="SUGAR_TRANSPORT_1"/>
    <property type="match status" value="2"/>
</dbReference>
<dbReference type="Pfam" id="PF00083">
    <property type="entry name" value="Sugar_tr"/>
    <property type="match status" value="1"/>
</dbReference>
<feature type="transmembrane region" description="Helical" evidence="8">
    <location>
        <begin position="99"/>
        <end position="120"/>
    </location>
</feature>
<dbReference type="PANTHER" id="PTHR48023:SF4">
    <property type="entry name" value="D-XYLOSE-PROTON SYMPORTER-LIKE 2"/>
    <property type="match status" value="1"/>
</dbReference>
<dbReference type="InterPro" id="IPR036259">
    <property type="entry name" value="MFS_trans_sf"/>
</dbReference>
<dbReference type="NCBIfam" id="TIGR00879">
    <property type="entry name" value="SP"/>
    <property type="match status" value="1"/>
</dbReference>
<dbReference type="GO" id="GO:0022857">
    <property type="term" value="F:transmembrane transporter activity"/>
    <property type="evidence" value="ECO:0007669"/>
    <property type="project" value="InterPro"/>
</dbReference>
<reference evidence="10 11" key="1">
    <citation type="submission" date="2021-05" db="EMBL/GenBank/DDBJ databases">
        <title>Comparative genomic studies on the polysaccharide-degrading batcterial strains of the Flammeovirga genus.</title>
        <authorList>
            <person name="Zewei F."/>
            <person name="Zheng Z."/>
            <person name="Yu L."/>
            <person name="Ruyue G."/>
            <person name="Yanhong M."/>
            <person name="Yuanyuan C."/>
            <person name="Jingyan G."/>
            <person name="Wenjun H."/>
        </authorList>
    </citation>
    <scope>NUCLEOTIDE SEQUENCE [LARGE SCALE GENOMIC DNA]</scope>
    <source>
        <strain evidence="10 11">NBRC:100898</strain>
    </source>
</reference>
<feature type="transmembrane region" description="Helical" evidence="8">
    <location>
        <begin position="174"/>
        <end position="195"/>
    </location>
</feature>
<dbReference type="InterPro" id="IPR005828">
    <property type="entry name" value="MFS_sugar_transport-like"/>
</dbReference>
<organism evidence="10 11">
    <name type="scientific">Flammeovirga yaeyamensis</name>
    <dbReference type="NCBI Taxonomy" id="367791"/>
    <lineage>
        <taxon>Bacteria</taxon>
        <taxon>Pseudomonadati</taxon>
        <taxon>Bacteroidota</taxon>
        <taxon>Cytophagia</taxon>
        <taxon>Cytophagales</taxon>
        <taxon>Flammeovirgaceae</taxon>
        <taxon>Flammeovirga</taxon>
    </lineage>
</organism>
<feature type="transmembrane region" description="Helical" evidence="8">
    <location>
        <begin position="406"/>
        <end position="424"/>
    </location>
</feature>
<feature type="transmembrane region" description="Helical" evidence="8">
    <location>
        <begin position="249"/>
        <end position="268"/>
    </location>
</feature>
<evidence type="ECO:0000256" key="3">
    <source>
        <dbReference type="ARBA" id="ARBA00022448"/>
    </source>
</evidence>
<keyword evidence="5 8" id="KW-1133">Transmembrane helix</keyword>
<evidence type="ECO:0000313" key="11">
    <source>
        <dbReference type="Proteomes" id="UP000678679"/>
    </source>
</evidence>
<dbReference type="PRINTS" id="PR00171">
    <property type="entry name" value="SUGRTRNSPORT"/>
</dbReference>
<name>A0AAX1NDP0_9BACT</name>
<dbReference type="InterPro" id="IPR050820">
    <property type="entry name" value="MFS_Sugar_Transporter"/>
</dbReference>
<dbReference type="PROSITE" id="PS00217">
    <property type="entry name" value="SUGAR_TRANSPORT_2"/>
    <property type="match status" value="1"/>
</dbReference>
<gene>
    <name evidence="10" type="ORF">KMW28_26480</name>
</gene>
<feature type="transmembrane region" description="Helical" evidence="8">
    <location>
        <begin position="132"/>
        <end position="154"/>
    </location>
</feature>
<evidence type="ECO:0000259" key="9">
    <source>
        <dbReference type="PROSITE" id="PS50850"/>
    </source>
</evidence>
<evidence type="ECO:0000256" key="5">
    <source>
        <dbReference type="ARBA" id="ARBA00022989"/>
    </source>
</evidence>
<dbReference type="Gene3D" id="1.20.1250.20">
    <property type="entry name" value="MFS general substrate transporter like domains"/>
    <property type="match status" value="2"/>
</dbReference>
<dbReference type="Proteomes" id="UP000678679">
    <property type="component" value="Chromosome 2"/>
</dbReference>
<keyword evidence="4 8" id="KW-0812">Transmembrane</keyword>
<evidence type="ECO:0000256" key="6">
    <source>
        <dbReference type="ARBA" id="ARBA00023136"/>
    </source>
</evidence>
<feature type="transmembrane region" description="Helical" evidence="8">
    <location>
        <begin position="43"/>
        <end position="62"/>
    </location>
</feature>
<sequence>MNRKVIYTTIVAAIAGVLFGFDTAVISGTIPYVTKHFSLEPALVGWFVSSALVGSILGVSFSGLASDKFGRKNMLIISAVGFLLSALGCSISNGFTELIIYRMLGGIAIGLASMVAPLYISEISPKKYRGRLVTVYQLCITMGILLAYFSNSFIQFQEVDFKGIFSGIEGDGLWRTMFFVEVVPAFIFLIGLIFVSKSPQWLMLRGEAEQARELSNSLGIESPTLTDDESNKVSLSELVKGNLKKPMGIAVFLMLFSQLCGINAIIYYGPSILAEAGLSLGDSLGGQVSIGIVNMLFTIFAILFVDRWGRKPLLTLGALGVTFALLTTGMLFQLGVDSGYSIVGTIILFIACYAFSLGPIQFVVASEIFPLKFRAKAMSVCTMMLWVANAIVGQVFPILLDSAGPAITFFIFGGIGIPAVYIILKFIPETKGKSFEEIQKMWNKNHISQKI</sequence>
<feature type="transmembrane region" description="Helical" evidence="8">
    <location>
        <begin position="74"/>
        <end position="93"/>
    </location>
</feature>
<feature type="transmembrane region" description="Helical" evidence="8">
    <location>
        <begin position="340"/>
        <end position="365"/>
    </location>
</feature>
<dbReference type="GO" id="GO:0016020">
    <property type="term" value="C:membrane"/>
    <property type="evidence" value="ECO:0007669"/>
    <property type="project" value="UniProtKB-SubCell"/>
</dbReference>
<dbReference type="AlphaFoldDB" id="A0AAX1NDP0"/>
<dbReference type="KEGG" id="fya:KMW28_26480"/>
<evidence type="ECO:0000256" key="4">
    <source>
        <dbReference type="ARBA" id="ARBA00022692"/>
    </source>
</evidence>
<dbReference type="InterPro" id="IPR005829">
    <property type="entry name" value="Sugar_transporter_CS"/>
</dbReference>
<protein>
    <submittedName>
        <fullName evidence="10">Sugar porter family MFS transporter</fullName>
    </submittedName>
</protein>
<dbReference type="EMBL" id="CP076133">
    <property type="protein sequence ID" value="QWG04445.1"/>
    <property type="molecule type" value="Genomic_DNA"/>
</dbReference>
<evidence type="ECO:0000313" key="10">
    <source>
        <dbReference type="EMBL" id="QWG04445.1"/>
    </source>
</evidence>
<dbReference type="PANTHER" id="PTHR48023">
    <property type="entry name" value="D-XYLOSE-PROTON SYMPORTER-LIKE 2"/>
    <property type="match status" value="1"/>
</dbReference>
<evidence type="ECO:0000256" key="1">
    <source>
        <dbReference type="ARBA" id="ARBA00004141"/>
    </source>
</evidence>
<feature type="domain" description="Major facilitator superfamily (MFS) profile" evidence="9">
    <location>
        <begin position="8"/>
        <end position="431"/>
    </location>
</feature>
<keyword evidence="11" id="KW-1185">Reference proteome</keyword>
<evidence type="ECO:0000256" key="7">
    <source>
        <dbReference type="RuleBase" id="RU003346"/>
    </source>
</evidence>
<dbReference type="RefSeq" id="WP_169667128.1">
    <property type="nucleotide sequence ID" value="NZ_CP076133.1"/>
</dbReference>
<feature type="transmembrane region" description="Helical" evidence="8">
    <location>
        <begin position="313"/>
        <end position="334"/>
    </location>
</feature>
<comment type="subcellular location">
    <subcellularLocation>
        <location evidence="1">Membrane</location>
        <topology evidence="1">Multi-pass membrane protein</topology>
    </subcellularLocation>
</comment>